<dbReference type="GO" id="GO:0000245">
    <property type="term" value="P:spliceosomal complex assembly"/>
    <property type="evidence" value="ECO:0007669"/>
    <property type="project" value="InterPro"/>
</dbReference>
<dbReference type="InterPro" id="IPR047574">
    <property type="entry name" value="AD"/>
</dbReference>
<dbReference type="GO" id="GO:0000387">
    <property type="term" value="P:spliceosomal snRNP assembly"/>
    <property type="evidence" value="ECO:0007669"/>
    <property type="project" value="TreeGrafter"/>
</dbReference>
<dbReference type="PROSITE" id="PS52001">
    <property type="entry name" value="AD"/>
    <property type="match status" value="1"/>
</dbReference>
<dbReference type="PANTHER" id="PTHR14710">
    <property type="entry name" value="GEM-ASSOCIATED PROTEIN 6"/>
    <property type="match status" value="1"/>
</dbReference>
<reference evidence="2" key="1">
    <citation type="submission" date="2025-08" db="UniProtKB">
        <authorList>
            <consortium name="Ensembl"/>
        </authorList>
    </citation>
    <scope>IDENTIFICATION</scope>
</reference>
<sequence length="161" mass="17815">MACAWSLLGPAHWSALTHKRVAVQTENGRELTGLVVTVDPVTASLVLLDEAEVQVVLGHAVKQVQILDQDPDPEQIHHMEALFNNNSAVDPEQDLDRTRKRLLDWIRLNLVPVETQGAGLVVAGGVVTVNPPFRDQDCVGLNQVVLDRVQRLIRNQPQDQD</sequence>
<keyword evidence="3" id="KW-1185">Reference proteome</keyword>
<evidence type="ECO:0000259" key="1">
    <source>
        <dbReference type="PROSITE" id="PS52001"/>
    </source>
</evidence>
<dbReference type="Pfam" id="PF20417">
    <property type="entry name" value="Gemin6_C"/>
    <property type="match status" value="1"/>
</dbReference>
<dbReference type="AlphaFoldDB" id="A0A8C6S631"/>
<evidence type="ECO:0000313" key="2">
    <source>
        <dbReference type="Ensembl" id="ENSNMLP00000000790.1"/>
    </source>
</evidence>
<proteinExistence type="predicted"/>
<protein>
    <recommendedName>
        <fullName evidence="1">AD domain-containing protein</fullName>
    </recommendedName>
</protein>
<feature type="domain" description="AD" evidence="1">
    <location>
        <begin position="69"/>
        <end position="161"/>
    </location>
</feature>
<dbReference type="InterPro" id="IPR046857">
    <property type="entry name" value="Gemin6_Sm-like_dom"/>
</dbReference>
<dbReference type="Proteomes" id="UP000694523">
    <property type="component" value="Unplaced"/>
</dbReference>
<dbReference type="Gene3D" id="2.30.30.100">
    <property type="match status" value="1"/>
</dbReference>
<dbReference type="InterPro" id="IPR009422">
    <property type="entry name" value="Gemin6"/>
</dbReference>
<accession>A0A8C6S631</accession>
<dbReference type="Pfam" id="PF06372">
    <property type="entry name" value="Gemin6"/>
    <property type="match status" value="1"/>
</dbReference>
<dbReference type="GO" id="GO:0005634">
    <property type="term" value="C:nucleus"/>
    <property type="evidence" value="ECO:0007669"/>
    <property type="project" value="InterPro"/>
</dbReference>
<reference evidence="2" key="2">
    <citation type="submission" date="2025-09" db="UniProtKB">
        <authorList>
            <consortium name="Ensembl"/>
        </authorList>
    </citation>
    <scope>IDENTIFICATION</scope>
</reference>
<evidence type="ECO:0000313" key="3">
    <source>
        <dbReference type="Proteomes" id="UP000694523"/>
    </source>
</evidence>
<organism evidence="2 3">
    <name type="scientific">Neogobius melanostomus</name>
    <name type="common">round goby</name>
    <dbReference type="NCBI Taxonomy" id="47308"/>
    <lineage>
        <taxon>Eukaryota</taxon>
        <taxon>Metazoa</taxon>
        <taxon>Chordata</taxon>
        <taxon>Craniata</taxon>
        <taxon>Vertebrata</taxon>
        <taxon>Euteleostomi</taxon>
        <taxon>Actinopterygii</taxon>
        <taxon>Neopterygii</taxon>
        <taxon>Teleostei</taxon>
        <taxon>Neoteleostei</taxon>
        <taxon>Acanthomorphata</taxon>
        <taxon>Gobiaria</taxon>
        <taxon>Gobiiformes</taxon>
        <taxon>Gobioidei</taxon>
        <taxon>Gobiidae</taxon>
        <taxon>Benthophilinae</taxon>
        <taxon>Neogobiini</taxon>
        <taxon>Neogobius</taxon>
    </lineage>
</organism>
<name>A0A8C6S631_9GOBI</name>
<dbReference type="Ensembl" id="ENSNMLT00000000928.1">
    <property type="protein sequence ID" value="ENSNMLP00000000790.1"/>
    <property type="gene ID" value="ENSNMLG00000000660.1"/>
</dbReference>
<dbReference type="InterPro" id="IPR046856">
    <property type="entry name" value="Gemin6_C"/>
</dbReference>
<dbReference type="GO" id="GO:0032797">
    <property type="term" value="C:SMN complex"/>
    <property type="evidence" value="ECO:0007669"/>
    <property type="project" value="TreeGrafter"/>
</dbReference>
<dbReference type="PANTHER" id="PTHR14710:SF2">
    <property type="entry name" value="GEM-ASSOCIATED PROTEIN 6"/>
    <property type="match status" value="1"/>
</dbReference>